<feature type="transmembrane region" description="Helical" evidence="1">
    <location>
        <begin position="68"/>
        <end position="90"/>
    </location>
</feature>
<gene>
    <name evidence="3" type="ORF">IAA61_03685</name>
</gene>
<evidence type="ECO:0000313" key="4">
    <source>
        <dbReference type="Proteomes" id="UP000824109"/>
    </source>
</evidence>
<evidence type="ECO:0000256" key="1">
    <source>
        <dbReference type="SAM" id="Phobius"/>
    </source>
</evidence>
<feature type="domain" description="Zinc-ribbon" evidence="2">
    <location>
        <begin position="2"/>
        <end position="21"/>
    </location>
</feature>
<reference evidence="3" key="1">
    <citation type="submission" date="2020-10" db="EMBL/GenBank/DDBJ databases">
        <authorList>
            <person name="Gilroy R."/>
        </authorList>
    </citation>
    <scope>NUCLEOTIDE SEQUENCE</scope>
    <source>
        <strain evidence="3">USAMLcec3-3695</strain>
    </source>
</reference>
<sequence length="275" mass="30636">MYCKNCGKKLPDDARFCDRCNMSVRKMGNKMDLIEELKEERLARKKEQEVKERFKSIKKTKRRRRSKAVIAVILVLALGIVSGVAMYIHYMNTSDLNRPAAGVTAAPTATAASIPVQTVRVIDGNSTPSPQITPASGTAAVSPNEDGYIETTVEGAAFAYPRGYERRNNSSDVLLSLRDSDSEAVITVDSEDTEESAKDLMRGYADRNSGTVAESLAGDDWYSITISNGSENYHRCGIVRAGKHIYYEMRYPTASEKEGEYREDIQYMDDHFKEG</sequence>
<keyword evidence="1" id="KW-1133">Transmembrane helix</keyword>
<dbReference type="Pfam" id="PF13240">
    <property type="entry name" value="Zn_Ribbon_1"/>
    <property type="match status" value="1"/>
</dbReference>
<dbReference type="AlphaFoldDB" id="A0A9D1SE92"/>
<dbReference type="EMBL" id="DVNB01000038">
    <property type="protein sequence ID" value="HIU56901.1"/>
    <property type="molecule type" value="Genomic_DNA"/>
</dbReference>
<keyword evidence="1" id="KW-0812">Transmembrane</keyword>
<comment type="caution">
    <text evidence="3">The sequence shown here is derived from an EMBL/GenBank/DDBJ whole genome shotgun (WGS) entry which is preliminary data.</text>
</comment>
<protein>
    <submittedName>
        <fullName evidence="3">Zinc ribbon domain-containing protein</fullName>
    </submittedName>
</protein>
<dbReference type="InterPro" id="IPR026870">
    <property type="entry name" value="Zinc_ribbon_dom"/>
</dbReference>
<name>A0A9D1SE92_9FIRM</name>
<accession>A0A9D1SE92</accession>
<dbReference type="Proteomes" id="UP000824109">
    <property type="component" value="Unassembled WGS sequence"/>
</dbReference>
<proteinExistence type="predicted"/>
<evidence type="ECO:0000259" key="2">
    <source>
        <dbReference type="Pfam" id="PF13240"/>
    </source>
</evidence>
<keyword evidence="1" id="KW-0472">Membrane</keyword>
<reference evidence="3" key="2">
    <citation type="journal article" date="2021" name="PeerJ">
        <title>Extensive microbial diversity within the chicken gut microbiome revealed by metagenomics and culture.</title>
        <authorList>
            <person name="Gilroy R."/>
            <person name="Ravi A."/>
            <person name="Getino M."/>
            <person name="Pursley I."/>
            <person name="Horton D.L."/>
            <person name="Alikhan N.F."/>
            <person name="Baker D."/>
            <person name="Gharbi K."/>
            <person name="Hall N."/>
            <person name="Watson M."/>
            <person name="Adriaenssens E.M."/>
            <person name="Foster-Nyarko E."/>
            <person name="Jarju S."/>
            <person name="Secka A."/>
            <person name="Antonio M."/>
            <person name="Oren A."/>
            <person name="Chaudhuri R.R."/>
            <person name="La Ragione R."/>
            <person name="Hildebrand F."/>
            <person name="Pallen M.J."/>
        </authorList>
    </citation>
    <scope>NUCLEOTIDE SEQUENCE</scope>
    <source>
        <strain evidence="3">USAMLcec3-3695</strain>
    </source>
</reference>
<evidence type="ECO:0000313" key="3">
    <source>
        <dbReference type="EMBL" id="HIU56901.1"/>
    </source>
</evidence>
<organism evidence="3 4">
    <name type="scientific">Candidatus Ornithomonoglobus merdipullorum</name>
    <dbReference type="NCBI Taxonomy" id="2840895"/>
    <lineage>
        <taxon>Bacteria</taxon>
        <taxon>Bacillati</taxon>
        <taxon>Bacillota</taxon>
        <taxon>Clostridia</taxon>
        <taxon>Candidatus Ornithomonoglobus</taxon>
    </lineage>
</organism>